<dbReference type="GO" id="GO:0016787">
    <property type="term" value="F:hydrolase activity"/>
    <property type="evidence" value="ECO:0007669"/>
    <property type="project" value="UniProtKB-KW"/>
</dbReference>
<accession>A0A9P8UNC7</accession>
<dbReference type="PANTHER" id="PTHR43798:SF33">
    <property type="entry name" value="HYDROLASE, PUTATIVE (AFU_ORTHOLOGUE AFUA_2G14860)-RELATED"/>
    <property type="match status" value="1"/>
</dbReference>
<reference evidence="2" key="1">
    <citation type="journal article" date="2021" name="Nat. Commun.">
        <title>Genetic determinants of endophytism in the Arabidopsis root mycobiome.</title>
        <authorList>
            <person name="Mesny F."/>
            <person name="Miyauchi S."/>
            <person name="Thiergart T."/>
            <person name="Pickel B."/>
            <person name="Atanasova L."/>
            <person name="Karlsson M."/>
            <person name="Huettel B."/>
            <person name="Barry K.W."/>
            <person name="Haridas S."/>
            <person name="Chen C."/>
            <person name="Bauer D."/>
            <person name="Andreopoulos W."/>
            <person name="Pangilinan J."/>
            <person name="LaButti K."/>
            <person name="Riley R."/>
            <person name="Lipzen A."/>
            <person name="Clum A."/>
            <person name="Drula E."/>
            <person name="Henrissat B."/>
            <person name="Kohler A."/>
            <person name="Grigoriev I.V."/>
            <person name="Martin F.M."/>
            <person name="Hacquard S."/>
        </authorList>
    </citation>
    <scope>NUCLEOTIDE SEQUENCE</scope>
    <source>
        <strain evidence="2">MPI-SDFR-AT-0073</strain>
    </source>
</reference>
<dbReference type="GeneID" id="70131460"/>
<dbReference type="PANTHER" id="PTHR43798">
    <property type="entry name" value="MONOACYLGLYCEROL LIPASE"/>
    <property type="match status" value="1"/>
</dbReference>
<dbReference type="Gene3D" id="3.40.50.1820">
    <property type="entry name" value="alpha/beta hydrolase"/>
    <property type="match status" value="1"/>
</dbReference>
<comment type="caution">
    <text evidence="2">The sequence shown here is derived from an EMBL/GenBank/DDBJ whole genome shotgun (WGS) entry which is preliminary data.</text>
</comment>
<dbReference type="InterPro" id="IPR050266">
    <property type="entry name" value="AB_hydrolase_sf"/>
</dbReference>
<name>A0A9P8UNC7_9PEZI</name>
<keyword evidence="2" id="KW-0378">Hydrolase</keyword>
<evidence type="ECO:0000313" key="3">
    <source>
        <dbReference type="Proteomes" id="UP000758603"/>
    </source>
</evidence>
<dbReference type="GO" id="GO:0016020">
    <property type="term" value="C:membrane"/>
    <property type="evidence" value="ECO:0007669"/>
    <property type="project" value="TreeGrafter"/>
</dbReference>
<gene>
    <name evidence="2" type="ORF">BKA67DRAFT_562029</name>
</gene>
<dbReference type="EMBL" id="JAGPXC010000003">
    <property type="protein sequence ID" value="KAH6655859.1"/>
    <property type="molecule type" value="Genomic_DNA"/>
</dbReference>
<evidence type="ECO:0000313" key="2">
    <source>
        <dbReference type="EMBL" id="KAH6655859.1"/>
    </source>
</evidence>
<dbReference type="SUPFAM" id="SSF53474">
    <property type="entry name" value="alpha/beta-Hydrolases"/>
    <property type="match status" value="1"/>
</dbReference>
<dbReference type="Pfam" id="PF12697">
    <property type="entry name" value="Abhydrolase_6"/>
    <property type="match status" value="1"/>
</dbReference>
<evidence type="ECO:0000259" key="1">
    <source>
        <dbReference type="Pfam" id="PF12697"/>
    </source>
</evidence>
<feature type="domain" description="AB hydrolase-1" evidence="1">
    <location>
        <begin position="22"/>
        <end position="204"/>
    </location>
</feature>
<keyword evidence="3" id="KW-1185">Reference proteome</keyword>
<dbReference type="RefSeq" id="XP_045960124.1">
    <property type="nucleotide sequence ID" value="XM_046102568.1"/>
</dbReference>
<dbReference type="OrthoDB" id="8119704at2759"/>
<dbReference type="Proteomes" id="UP000758603">
    <property type="component" value="Unassembled WGS sequence"/>
</dbReference>
<dbReference type="InterPro" id="IPR029058">
    <property type="entry name" value="AB_hydrolase_fold"/>
</dbReference>
<dbReference type="AlphaFoldDB" id="A0A9P8UNC7"/>
<organism evidence="2 3">
    <name type="scientific">Truncatella angustata</name>
    <dbReference type="NCBI Taxonomy" id="152316"/>
    <lineage>
        <taxon>Eukaryota</taxon>
        <taxon>Fungi</taxon>
        <taxon>Dikarya</taxon>
        <taxon>Ascomycota</taxon>
        <taxon>Pezizomycotina</taxon>
        <taxon>Sordariomycetes</taxon>
        <taxon>Xylariomycetidae</taxon>
        <taxon>Amphisphaeriales</taxon>
        <taxon>Sporocadaceae</taxon>
        <taxon>Truncatella</taxon>
    </lineage>
</organism>
<dbReference type="InterPro" id="IPR000073">
    <property type="entry name" value="AB_hydrolase_1"/>
</dbReference>
<protein>
    <submittedName>
        <fullName evidence="2">Alpha/Beta hydrolase protein</fullName>
    </submittedName>
</protein>
<sequence length="276" mass="30341">MTSYNGQELHFEERNSLGTDTILFLHGGGSCGLEWDLVANDVSLASYHLILVDLPHHSGSRHLAPFSLPAAADAVVDTIAKHAQDGKAHIVGLSLGGFVALDLTARHPEVVLSCFVTGAVPWQGLYRWFGERPNLVWWVGRLQSAVPGLDRWAERAQGLMISPALRAKLEENKCKILCLEVFHAITNQFGWDTVERVADSGVRTCAVAGSKMDQVAAVKKMGLMLRNGGKKKGITNMAVEVKEAVHWWNIQLPALFASGINAWVREEQLPREFKSL</sequence>
<proteinExistence type="predicted"/>